<accession>A0A9N9PIV3</accession>
<evidence type="ECO:0000313" key="2">
    <source>
        <dbReference type="Proteomes" id="UP000789405"/>
    </source>
</evidence>
<gene>
    <name evidence="1" type="ORF">DERYTH_LOCUS27681</name>
</gene>
<reference evidence="1" key="1">
    <citation type="submission" date="2021-06" db="EMBL/GenBank/DDBJ databases">
        <authorList>
            <person name="Kallberg Y."/>
            <person name="Tangrot J."/>
            <person name="Rosling A."/>
        </authorList>
    </citation>
    <scope>NUCLEOTIDE SEQUENCE</scope>
    <source>
        <strain evidence="1">MA453B</strain>
    </source>
</reference>
<keyword evidence="2" id="KW-1185">Reference proteome</keyword>
<dbReference type="AlphaFoldDB" id="A0A9N9PIV3"/>
<dbReference type="EMBL" id="CAJVPY010064672">
    <property type="protein sequence ID" value="CAG8824331.1"/>
    <property type="molecule type" value="Genomic_DNA"/>
</dbReference>
<evidence type="ECO:0000313" key="1">
    <source>
        <dbReference type="EMBL" id="CAG8824331.1"/>
    </source>
</evidence>
<feature type="non-terminal residue" evidence="1">
    <location>
        <position position="49"/>
    </location>
</feature>
<feature type="non-terminal residue" evidence="1">
    <location>
        <position position="1"/>
    </location>
</feature>
<name>A0A9N9PIV3_9GLOM</name>
<protein>
    <submittedName>
        <fullName evidence="1">19828_t:CDS:1</fullName>
    </submittedName>
</protein>
<dbReference type="Proteomes" id="UP000789405">
    <property type="component" value="Unassembled WGS sequence"/>
</dbReference>
<proteinExistence type="predicted"/>
<organism evidence="1 2">
    <name type="scientific">Dentiscutata erythropus</name>
    <dbReference type="NCBI Taxonomy" id="1348616"/>
    <lineage>
        <taxon>Eukaryota</taxon>
        <taxon>Fungi</taxon>
        <taxon>Fungi incertae sedis</taxon>
        <taxon>Mucoromycota</taxon>
        <taxon>Glomeromycotina</taxon>
        <taxon>Glomeromycetes</taxon>
        <taxon>Diversisporales</taxon>
        <taxon>Gigasporaceae</taxon>
        <taxon>Dentiscutata</taxon>
    </lineage>
</organism>
<sequence length="49" mass="5508">NGYSGLVYMSGFHVYKVIIVGNSSFNSFNEKDFNALSLVFILVDVIFEL</sequence>
<comment type="caution">
    <text evidence="1">The sequence shown here is derived from an EMBL/GenBank/DDBJ whole genome shotgun (WGS) entry which is preliminary data.</text>
</comment>